<proteinExistence type="predicted"/>
<feature type="signal peptide" evidence="1">
    <location>
        <begin position="1"/>
        <end position="19"/>
    </location>
</feature>
<dbReference type="STRING" id="907348.TresaDRAFT_0606"/>
<evidence type="ECO:0000313" key="3">
    <source>
        <dbReference type="Proteomes" id="UP000003571"/>
    </source>
</evidence>
<sequence>MRKPIFAALLVFLCAGAFAKSKSLDEVIADAAAKFSTKIGDEKVNVRIDKIDTRDDNNNFSADLSSYVSRTLLVKLTDSDNIDVVERENDNIIEQERNYQQAGNVRDEDWAELGAEFGAQYSIYGDGKPKASGYVINLKMTNIETKKIISFQGVVSLRDKDLRNMLSKAVAAGAGTSAKKAKSATSRKMPAHPMTVAASGGLSVGTRLNGSYYDELRDKYSDKGGQSSISSGMYHIQESEYVSLTGRAIFNYRLWHGFGVETGAELFNGGGEIIIERDGNRFYAEKVKIVALDVPVCLSFQFKLFRTSLKTIAGLNLSVPLSCTYVYRGNGTGEKIDVHVDSPVIPGFVFGVDYMIPLGRKFGLDFSFKFEGDFFPYSVELPSEKRELNARGSVGLMAGIYYML</sequence>
<feature type="chain" id="PRO_5003609878" description="Outer membrane protein beta-barrel domain-containing protein" evidence="1">
    <location>
        <begin position="20"/>
        <end position="404"/>
    </location>
</feature>
<evidence type="ECO:0000256" key="1">
    <source>
        <dbReference type="SAM" id="SignalP"/>
    </source>
</evidence>
<dbReference type="eggNOG" id="ENOG5031HFC">
    <property type="taxonomic scope" value="Bacteria"/>
</dbReference>
<keyword evidence="3" id="KW-1185">Reference proteome</keyword>
<evidence type="ECO:0008006" key="4">
    <source>
        <dbReference type="Google" id="ProtNLM"/>
    </source>
</evidence>
<dbReference type="Gene3D" id="3.40.50.10610">
    <property type="entry name" value="ABC-type transport auxiliary lipoprotein component"/>
    <property type="match status" value="1"/>
</dbReference>
<organism evidence="2 3">
    <name type="scientific">Treponema saccharophilum DSM 2985</name>
    <dbReference type="NCBI Taxonomy" id="907348"/>
    <lineage>
        <taxon>Bacteria</taxon>
        <taxon>Pseudomonadati</taxon>
        <taxon>Spirochaetota</taxon>
        <taxon>Spirochaetia</taxon>
        <taxon>Spirochaetales</taxon>
        <taxon>Treponemataceae</taxon>
        <taxon>Treponema</taxon>
    </lineage>
</organism>
<keyword evidence="1" id="KW-0732">Signal</keyword>
<name>H7EPW1_9SPIR</name>
<reference evidence="2 3" key="1">
    <citation type="submission" date="2011-09" db="EMBL/GenBank/DDBJ databases">
        <title>The draft genome of Treponema saccharophilum DSM 2985.</title>
        <authorList>
            <consortium name="US DOE Joint Genome Institute (JGI-PGF)"/>
            <person name="Lucas S."/>
            <person name="Copeland A."/>
            <person name="Lapidus A."/>
            <person name="Glavina del Rio T."/>
            <person name="Dalin E."/>
            <person name="Tice H."/>
            <person name="Bruce D."/>
            <person name="Goodwin L."/>
            <person name="Pitluck S."/>
            <person name="Peters L."/>
            <person name="Kyrpides N."/>
            <person name="Mavromatis K."/>
            <person name="Ivanova N."/>
            <person name="Markowitz V."/>
            <person name="Cheng J.-F."/>
            <person name="Hugenholtz P."/>
            <person name="Woyke T."/>
            <person name="Wu D."/>
            <person name="Gronow S."/>
            <person name="Wellnitz S."/>
            <person name="Brambilla E."/>
            <person name="Klenk H.-P."/>
            <person name="Eisen J.A."/>
        </authorList>
    </citation>
    <scope>NUCLEOTIDE SEQUENCE [LARGE SCALE GENOMIC DNA]</scope>
    <source>
        <strain evidence="2 3">DSM 2985</strain>
    </source>
</reference>
<evidence type="ECO:0000313" key="2">
    <source>
        <dbReference type="EMBL" id="EIC00512.1"/>
    </source>
</evidence>
<dbReference type="EMBL" id="AGRW01000055">
    <property type="protein sequence ID" value="EIC00512.1"/>
    <property type="molecule type" value="Genomic_DNA"/>
</dbReference>
<dbReference type="Proteomes" id="UP000003571">
    <property type="component" value="Unassembled WGS sequence"/>
</dbReference>
<dbReference type="Pfam" id="PF13036">
    <property type="entry name" value="LpoB"/>
    <property type="match status" value="1"/>
</dbReference>
<accession>H7EPW1</accession>
<protein>
    <recommendedName>
        <fullName evidence="4">Outer membrane protein beta-barrel domain-containing protein</fullName>
    </recommendedName>
</protein>
<gene>
    <name evidence="2" type="ORF">TresaDRAFT_0606</name>
</gene>
<dbReference type="RefSeq" id="WP_002706753.1">
    <property type="nucleotide sequence ID" value="NZ_AGRW01000055.1"/>
</dbReference>
<dbReference type="InterPro" id="IPR014094">
    <property type="entry name" value="LpoB"/>
</dbReference>
<dbReference type="PATRIC" id="fig|907348.3.peg.3025"/>
<comment type="caution">
    <text evidence="2">The sequence shown here is derived from an EMBL/GenBank/DDBJ whole genome shotgun (WGS) entry which is preliminary data.</text>
</comment>
<dbReference type="AlphaFoldDB" id="H7EPW1"/>